<dbReference type="InterPro" id="IPR000028">
    <property type="entry name" value="Chloroperoxidase"/>
</dbReference>
<organism evidence="10 11">
    <name type="scientific">Sclerotinia borealis (strain F-4128)</name>
    <dbReference type="NCBI Taxonomy" id="1432307"/>
    <lineage>
        <taxon>Eukaryota</taxon>
        <taxon>Fungi</taxon>
        <taxon>Dikarya</taxon>
        <taxon>Ascomycota</taxon>
        <taxon>Pezizomycotina</taxon>
        <taxon>Leotiomycetes</taxon>
        <taxon>Helotiales</taxon>
        <taxon>Sclerotiniaceae</taxon>
        <taxon>Sclerotinia</taxon>
    </lineage>
</organism>
<proteinExistence type="inferred from homology"/>
<accession>W9CW20</accession>
<keyword evidence="5" id="KW-0560">Oxidoreductase</keyword>
<feature type="signal peptide" evidence="8">
    <location>
        <begin position="1"/>
        <end position="19"/>
    </location>
</feature>
<dbReference type="Proteomes" id="UP000019487">
    <property type="component" value="Unassembled WGS sequence"/>
</dbReference>
<sequence length="442" mass="47276">MKLSSSVLFLPILGTAVLAFPNLGALPKSFERAPKESWYEDLKRQVENHPKVRERLLVGSLTTPIDVTGDHAFVAPDFDNGDQRGPCPGLNALANHNYIPHNGVTSLIDTIVGVNTVFGMGIELITLLATMGTVGVGDPLSLNPGFSIGGYTPEVSNLLDNVGGLLGTPRGLEGSHNWIEADSSNTRDDLYVTGDASTMNMTLFLQIANGSDSEIITMEDVGKRAADRLEVSIATNPYFYFGPYTGLIVRNAGYAFSGRLLSNHTIEHPDGIMTQGTMRSMYGVYSEDGTYVYKKGCEQIPPNWYRIPVDYGLVSLNVDLLTWIGKNPILGSIGGNTGQVNTFTGVDLSNITGGVLNAETLLEGNNLMCFALEVVKTFAPNSLSPLFATLAVPLQLLNDAVNTSILDLTGCPDFADLSMGGVSFFEALQDTYPGAAKSGVAF</sequence>
<comment type="caution">
    <text evidence="10">The sequence shown here is derived from an EMBL/GenBank/DDBJ whole genome shotgun (WGS) entry which is preliminary data.</text>
</comment>
<evidence type="ECO:0000256" key="1">
    <source>
        <dbReference type="ARBA" id="ARBA00001970"/>
    </source>
</evidence>
<evidence type="ECO:0000256" key="3">
    <source>
        <dbReference type="ARBA" id="ARBA00022617"/>
    </source>
</evidence>
<name>W9CW20_SCLBF</name>
<dbReference type="EMBL" id="AYSA01000035">
    <property type="protein sequence ID" value="ESZ98765.1"/>
    <property type="molecule type" value="Genomic_DNA"/>
</dbReference>
<gene>
    <name evidence="10" type="ORF">SBOR_0871</name>
</gene>
<keyword evidence="6" id="KW-0408">Iron</keyword>
<evidence type="ECO:0000313" key="11">
    <source>
        <dbReference type="Proteomes" id="UP000019487"/>
    </source>
</evidence>
<keyword evidence="8" id="KW-0732">Signal</keyword>
<comment type="cofactor">
    <cofactor evidence="1">
        <name>heme b</name>
        <dbReference type="ChEBI" id="CHEBI:60344"/>
    </cofactor>
</comment>
<dbReference type="OrthoDB" id="407298at2759"/>
<keyword evidence="4" id="KW-0479">Metal-binding</keyword>
<evidence type="ECO:0000259" key="9">
    <source>
        <dbReference type="PROSITE" id="PS51405"/>
    </source>
</evidence>
<dbReference type="Gene3D" id="1.10.489.10">
    <property type="entry name" value="Chloroperoxidase-like"/>
    <property type="match status" value="1"/>
</dbReference>
<feature type="domain" description="Heme haloperoxidase family profile" evidence="9">
    <location>
        <begin position="69"/>
        <end position="318"/>
    </location>
</feature>
<dbReference type="PANTHER" id="PTHR33577">
    <property type="entry name" value="STERIGMATOCYSTIN BIOSYNTHESIS PEROXIDASE STCC-RELATED"/>
    <property type="match status" value="1"/>
</dbReference>
<dbReference type="Pfam" id="PF01328">
    <property type="entry name" value="Peroxidase_2"/>
    <property type="match status" value="1"/>
</dbReference>
<evidence type="ECO:0000256" key="7">
    <source>
        <dbReference type="ARBA" id="ARBA00025795"/>
    </source>
</evidence>
<keyword evidence="11" id="KW-1185">Reference proteome</keyword>
<evidence type="ECO:0000256" key="4">
    <source>
        <dbReference type="ARBA" id="ARBA00022723"/>
    </source>
</evidence>
<evidence type="ECO:0000256" key="8">
    <source>
        <dbReference type="SAM" id="SignalP"/>
    </source>
</evidence>
<comment type="similarity">
    <text evidence="7">Belongs to the chloroperoxidase family.</text>
</comment>
<dbReference type="PANTHER" id="PTHR33577:SF16">
    <property type="entry name" value="HEME HALOPEROXIDASE FAMILY PROFILE DOMAIN-CONTAINING PROTEIN"/>
    <property type="match status" value="1"/>
</dbReference>
<feature type="chain" id="PRO_5004918797" description="Heme haloperoxidase family profile domain-containing protein" evidence="8">
    <location>
        <begin position="20"/>
        <end position="442"/>
    </location>
</feature>
<dbReference type="GO" id="GO:0046872">
    <property type="term" value="F:metal ion binding"/>
    <property type="evidence" value="ECO:0007669"/>
    <property type="project" value="UniProtKB-KW"/>
</dbReference>
<evidence type="ECO:0000313" key="10">
    <source>
        <dbReference type="EMBL" id="ESZ98765.1"/>
    </source>
</evidence>
<dbReference type="HOGENOM" id="CLU_029871_3_1_1"/>
<reference evidence="10 11" key="1">
    <citation type="journal article" date="2014" name="Genome Announc.">
        <title>Draft genome sequence of Sclerotinia borealis, a psychrophilic plant pathogenic fungus.</title>
        <authorList>
            <person name="Mardanov A.V."/>
            <person name="Beletsky A.V."/>
            <person name="Kadnikov V.V."/>
            <person name="Ignatov A.N."/>
            <person name="Ravin N.V."/>
        </authorList>
    </citation>
    <scope>NUCLEOTIDE SEQUENCE [LARGE SCALE GENOMIC DNA]</scope>
    <source>
        <strain evidence="11">F-4157</strain>
    </source>
</reference>
<dbReference type="PROSITE" id="PS51405">
    <property type="entry name" value="HEME_HALOPEROXIDASE"/>
    <property type="match status" value="1"/>
</dbReference>
<keyword evidence="2" id="KW-0575">Peroxidase</keyword>
<evidence type="ECO:0000256" key="2">
    <source>
        <dbReference type="ARBA" id="ARBA00022559"/>
    </source>
</evidence>
<evidence type="ECO:0000256" key="6">
    <source>
        <dbReference type="ARBA" id="ARBA00023004"/>
    </source>
</evidence>
<protein>
    <recommendedName>
        <fullName evidence="9">Heme haloperoxidase family profile domain-containing protein</fullName>
    </recommendedName>
</protein>
<dbReference type="AlphaFoldDB" id="W9CW20"/>
<dbReference type="GO" id="GO:0004601">
    <property type="term" value="F:peroxidase activity"/>
    <property type="evidence" value="ECO:0007669"/>
    <property type="project" value="UniProtKB-KW"/>
</dbReference>
<dbReference type="SUPFAM" id="SSF47571">
    <property type="entry name" value="Cloroperoxidase"/>
    <property type="match status" value="1"/>
</dbReference>
<dbReference type="InterPro" id="IPR036851">
    <property type="entry name" value="Chloroperoxidase-like_sf"/>
</dbReference>
<evidence type="ECO:0000256" key="5">
    <source>
        <dbReference type="ARBA" id="ARBA00023002"/>
    </source>
</evidence>
<keyword evidence="3" id="KW-0349">Heme</keyword>